<evidence type="ECO:0000313" key="3">
    <source>
        <dbReference type="Proteomes" id="UP000240988"/>
    </source>
</evidence>
<keyword evidence="2" id="KW-0808">Transferase</keyword>
<keyword evidence="2" id="KW-0830">Ubiquinone</keyword>
<accession>A0A2U3NYD1</accession>
<dbReference type="SUPFAM" id="SSF53335">
    <property type="entry name" value="S-adenosyl-L-methionine-dependent methyltransferases"/>
    <property type="match status" value="1"/>
</dbReference>
<dbReference type="GO" id="GO:0008757">
    <property type="term" value="F:S-adenosylmethionine-dependent methyltransferase activity"/>
    <property type="evidence" value="ECO:0007669"/>
    <property type="project" value="InterPro"/>
</dbReference>
<dbReference type="GO" id="GO:0032259">
    <property type="term" value="P:methylation"/>
    <property type="evidence" value="ECO:0007669"/>
    <property type="project" value="UniProtKB-KW"/>
</dbReference>
<dbReference type="Proteomes" id="UP000240988">
    <property type="component" value="Unassembled WGS sequence"/>
</dbReference>
<dbReference type="AlphaFoldDB" id="A0A2U3NYD1"/>
<name>A0A2U3NYD1_9MYCO</name>
<dbReference type="InterPro" id="IPR029063">
    <property type="entry name" value="SAM-dependent_MTases_sf"/>
</dbReference>
<organism evidence="2 3">
    <name type="scientific">Mycobacterium rhizamassiliense</name>
    <dbReference type="NCBI Taxonomy" id="1841860"/>
    <lineage>
        <taxon>Bacteria</taxon>
        <taxon>Bacillati</taxon>
        <taxon>Actinomycetota</taxon>
        <taxon>Actinomycetes</taxon>
        <taxon>Mycobacteriales</taxon>
        <taxon>Mycobacteriaceae</taxon>
        <taxon>Mycobacterium</taxon>
    </lineage>
</organism>
<evidence type="ECO:0000313" key="2">
    <source>
        <dbReference type="EMBL" id="SPM36526.1"/>
    </source>
</evidence>
<proteinExistence type="predicted"/>
<dbReference type="Gene3D" id="3.40.50.150">
    <property type="entry name" value="Vaccinia Virus protein VP39"/>
    <property type="match status" value="1"/>
</dbReference>
<feature type="domain" description="Methyltransferase type 11" evidence="1">
    <location>
        <begin position="38"/>
        <end position="118"/>
    </location>
</feature>
<protein>
    <submittedName>
        <fullName evidence="2">Ubiquinone/menaquinone biosynthesis C-methylase UbiE</fullName>
    </submittedName>
</protein>
<dbReference type="EMBL" id="FUFA01000005">
    <property type="protein sequence ID" value="SPM36526.1"/>
    <property type="molecule type" value="Genomic_DNA"/>
</dbReference>
<feature type="non-terminal residue" evidence="2">
    <location>
        <position position="1"/>
    </location>
</feature>
<keyword evidence="3" id="KW-1185">Reference proteome</keyword>
<reference evidence="2 3" key="1">
    <citation type="submission" date="2017-01" db="EMBL/GenBank/DDBJ databases">
        <authorList>
            <consortium name="Urmite Genomes"/>
        </authorList>
    </citation>
    <scope>NUCLEOTIDE SEQUENCE [LARGE SCALE GENOMIC DNA]</scope>
    <source>
        <strain evidence="2 3">AB57</strain>
    </source>
</reference>
<dbReference type="Pfam" id="PF08241">
    <property type="entry name" value="Methyltransf_11"/>
    <property type="match status" value="1"/>
</dbReference>
<dbReference type="InterPro" id="IPR013216">
    <property type="entry name" value="Methyltransf_11"/>
</dbReference>
<gene>
    <name evidence="2" type="ORF">MRAB57_4367</name>
</gene>
<keyword evidence="2" id="KW-0489">Methyltransferase</keyword>
<sequence length="248" mass="26792">VTCYDRTGVTYSLTRRADPRLAAVIDEALGDAASVANIGAGTGSYEPSRTVVAVEPSRVMINQRSATAAPVVQAAAEALPIATGAVDAAMAVLTVHHWADLATGVSEMRRVARRRAVILTWDSAVHRDFWLLREYLPDAAETDARLAVSIETLASLLGDRVSIAPVLVPHDCVDGFGGAYWRRPDAYLDAAVQAGMSLMALTPKALLREGLKRLRSDLDSGAWQRRHADILRESELDLGYRLVVGEFD</sequence>
<evidence type="ECO:0000259" key="1">
    <source>
        <dbReference type="Pfam" id="PF08241"/>
    </source>
</evidence>
<dbReference type="STRING" id="1841860.GCA_900157375_04370"/>